<dbReference type="PROSITE" id="PS51257">
    <property type="entry name" value="PROKAR_LIPOPROTEIN"/>
    <property type="match status" value="1"/>
</dbReference>
<dbReference type="RefSeq" id="WP_136840805.1">
    <property type="nucleotide sequence ID" value="NZ_SWBR01000002.1"/>
</dbReference>
<dbReference type="EMBL" id="SWBR01000002">
    <property type="protein sequence ID" value="TKC10710.1"/>
    <property type="molecule type" value="Genomic_DNA"/>
</dbReference>
<gene>
    <name evidence="2" type="ORF">FA048_11095</name>
</gene>
<dbReference type="Pfam" id="PF15418">
    <property type="entry name" value="DUF4625"/>
    <property type="match status" value="1"/>
</dbReference>
<sequence length="311" mass="35256">MKKNNLSFLLLLLIALFAACKKDKETIEPEHRLPSIENLEIGLANGGFAVIGNDFHFNADILAGEKLAIIELKIVQKVGESYTKPWKYEITYEQYKGVKNVTLHKHFDIPTDAPEGKYDFFVIVHDQNGRKLEIKKDFIIYSVASLPVNPILSILNISESGKVYYRNGKFENPSATLKKGQILQSQVTIGGVKGDGKMYLLLIKKNANHRPESIDQIDFNKVIVYDVYEHNAWKEVGFFSNVVFDMSTFTTTRNFPDLTVGATTDHNLPQGNPITGSKAWSSGDYYYAVLYKNTTHNMSFSKYIEFAIDYN</sequence>
<proteinExistence type="predicted"/>
<dbReference type="AlphaFoldDB" id="A0A4U1CUB8"/>
<feature type="signal peptide" evidence="1">
    <location>
        <begin position="1"/>
        <end position="18"/>
    </location>
</feature>
<reference evidence="2 3" key="1">
    <citation type="submission" date="2019-04" db="EMBL/GenBank/DDBJ databases">
        <title>Pedobacter sp. RP-3-22 sp. nov., isolated from Arctic soil.</title>
        <authorList>
            <person name="Dahal R.H."/>
            <person name="Kim D.-U."/>
        </authorList>
    </citation>
    <scope>NUCLEOTIDE SEQUENCE [LARGE SCALE GENOMIC DNA]</scope>
    <source>
        <strain evidence="2 3">RP-3-22</strain>
    </source>
</reference>
<evidence type="ECO:0000313" key="2">
    <source>
        <dbReference type="EMBL" id="TKC10710.1"/>
    </source>
</evidence>
<keyword evidence="1" id="KW-0732">Signal</keyword>
<dbReference type="Proteomes" id="UP000309488">
    <property type="component" value="Unassembled WGS sequence"/>
</dbReference>
<dbReference type="InterPro" id="IPR027829">
    <property type="entry name" value="DUF4625"/>
</dbReference>
<name>A0A4U1CUB8_9SPHI</name>
<keyword evidence="3" id="KW-1185">Reference proteome</keyword>
<comment type="caution">
    <text evidence="2">The sequence shown here is derived from an EMBL/GenBank/DDBJ whole genome shotgun (WGS) entry which is preliminary data.</text>
</comment>
<protein>
    <submittedName>
        <fullName evidence="2">DUF4625 domain-containing protein</fullName>
    </submittedName>
</protein>
<feature type="chain" id="PRO_5020846263" evidence="1">
    <location>
        <begin position="19"/>
        <end position="311"/>
    </location>
</feature>
<organism evidence="2 3">
    <name type="scientific">Pedobacter polaris</name>
    <dbReference type="NCBI Taxonomy" id="2571273"/>
    <lineage>
        <taxon>Bacteria</taxon>
        <taxon>Pseudomonadati</taxon>
        <taxon>Bacteroidota</taxon>
        <taxon>Sphingobacteriia</taxon>
        <taxon>Sphingobacteriales</taxon>
        <taxon>Sphingobacteriaceae</taxon>
        <taxon>Pedobacter</taxon>
    </lineage>
</organism>
<accession>A0A4U1CUB8</accession>
<dbReference type="OrthoDB" id="978436at2"/>
<evidence type="ECO:0000256" key="1">
    <source>
        <dbReference type="SAM" id="SignalP"/>
    </source>
</evidence>
<evidence type="ECO:0000313" key="3">
    <source>
        <dbReference type="Proteomes" id="UP000309488"/>
    </source>
</evidence>